<dbReference type="AlphaFoldDB" id="A0AAD6FJU5"/>
<evidence type="ECO:0000313" key="3">
    <source>
        <dbReference type="EMBL" id="KAJ4936702.1"/>
    </source>
</evidence>
<proteinExistence type="predicted"/>
<evidence type="ECO:0000313" key="4">
    <source>
        <dbReference type="Proteomes" id="UP001219934"/>
    </source>
</evidence>
<reference evidence="3" key="1">
    <citation type="submission" date="2022-11" db="EMBL/GenBank/DDBJ databases">
        <title>Chromosome-level genome of Pogonophryne albipinna.</title>
        <authorList>
            <person name="Jo E."/>
        </authorList>
    </citation>
    <scope>NUCLEOTIDE SEQUENCE</scope>
    <source>
        <strain evidence="3">SGF0006</strain>
        <tissue evidence="3">Muscle</tissue>
    </source>
</reference>
<organism evidence="3 4">
    <name type="scientific">Pogonophryne albipinna</name>
    <dbReference type="NCBI Taxonomy" id="1090488"/>
    <lineage>
        <taxon>Eukaryota</taxon>
        <taxon>Metazoa</taxon>
        <taxon>Chordata</taxon>
        <taxon>Craniata</taxon>
        <taxon>Vertebrata</taxon>
        <taxon>Euteleostomi</taxon>
        <taxon>Actinopterygii</taxon>
        <taxon>Neopterygii</taxon>
        <taxon>Teleostei</taxon>
        <taxon>Neoteleostei</taxon>
        <taxon>Acanthomorphata</taxon>
        <taxon>Eupercaria</taxon>
        <taxon>Perciformes</taxon>
        <taxon>Notothenioidei</taxon>
        <taxon>Pogonophryne</taxon>
    </lineage>
</organism>
<dbReference type="Proteomes" id="UP001219934">
    <property type="component" value="Unassembled WGS sequence"/>
</dbReference>
<feature type="compositionally biased region" description="Polar residues" evidence="2">
    <location>
        <begin position="561"/>
        <end position="570"/>
    </location>
</feature>
<feature type="coiled-coil region" evidence="1">
    <location>
        <begin position="455"/>
        <end position="482"/>
    </location>
</feature>
<evidence type="ECO:0000256" key="2">
    <source>
        <dbReference type="SAM" id="MobiDB-lite"/>
    </source>
</evidence>
<name>A0AAD6FJU5_9TELE</name>
<accession>A0AAD6FJU5</accession>
<feature type="coiled-coil region" evidence="1">
    <location>
        <begin position="203"/>
        <end position="230"/>
    </location>
</feature>
<sequence>MELIDFNSTEEDPPINFFLSSLEEQIRVELHDSKARLTPSKSEGRVHLEIQEDLLANLLDSLQERREDDKCSPKQEGMQKEICSLQAHFTESVSEVECLKSQLIKIRPMLRKAHEDLVQQTATNKVQQMVLEHMKAEKDALQSELRAIRPMLGVAKTHMELELESYLELERGETRKITTALKKAEDLLATERLQFKQKIFQDVKHQTSTNKEQQMALERMKEENQALQSELCVLRPMLCVAKTNVELESHLKLERGETRKITTALKTAEDLLATERLQFKQKIFQDFKHQTSTNKEQQMALERMKAENQALQSELRAIRPMLCVAKTHMELESYLELERGETRKITTALKKAEDLLATERLQFKQKIFQDVKHQTSTNKEQQMALERMKAENQALQSELRAIRPMLCVAKTHMELESYLELERGETRKITTALKKAEDLLATERLQFKQKIFQDVKHQTSTNKEQQMALERMKEENQALQSELCVLRPMLCVAKTNVELESHLKLERGETRKITTALKKAEDLLATERLQFKQKIFQDVKHQTSTNKEQQMALERMKEENQALQNHNSPENGGRSPGD</sequence>
<keyword evidence="1" id="KW-0175">Coiled coil</keyword>
<dbReference type="EMBL" id="JAPTMU010000010">
    <property type="protein sequence ID" value="KAJ4936702.1"/>
    <property type="molecule type" value="Genomic_DNA"/>
</dbReference>
<feature type="region of interest" description="Disordered" evidence="2">
    <location>
        <begin position="540"/>
        <end position="578"/>
    </location>
</feature>
<keyword evidence="4" id="KW-1185">Reference proteome</keyword>
<gene>
    <name evidence="3" type="ORF">JOQ06_001289</name>
</gene>
<evidence type="ECO:0000256" key="1">
    <source>
        <dbReference type="SAM" id="Coils"/>
    </source>
</evidence>
<comment type="caution">
    <text evidence="3">The sequence shown here is derived from an EMBL/GenBank/DDBJ whole genome shotgun (WGS) entry which is preliminary data.</text>
</comment>
<protein>
    <submittedName>
        <fullName evidence="3">Uncharacterized protein</fullName>
    </submittedName>
</protein>